<dbReference type="EMBL" id="JAYMYQ010000001">
    <property type="protein sequence ID" value="KAK7360893.1"/>
    <property type="molecule type" value="Genomic_DNA"/>
</dbReference>
<proteinExistence type="predicted"/>
<dbReference type="AlphaFoldDB" id="A0AAN9N0B0"/>
<comment type="caution">
    <text evidence="1">The sequence shown here is derived from an EMBL/GenBank/DDBJ whole genome shotgun (WGS) entry which is preliminary data.</text>
</comment>
<organism evidence="1 2">
    <name type="scientific">Canavalia gladiata</name>
    <name type="common">Sword bean</name>
    <name type="synonym">Dolichos gladiatus</name>
    <dbReference type="NCBI Taxonomy" id="3824"/>
    <lineage>
        <taxon>Eukaryota</taxon>
        <taxon>Viridiplantae</taxon>
        <taxon>Streptophyta</taxon>
        <taxon>Embryophyta</taxon>
        <taxon>Tracheophyta</taxon>
        <taxon>Spermatophyta</taxon>
        <taxon>Magnoliopsida</taxon>
        <taxon>eudicotyledons</taxon>
        <taxon>Gunneridae</taxon>
        <taxon>Pentapetalae</taxon>
        <taxon>rosids</taxon>
        <taxon>fabids</taxon>
        <taxon>Fabales</taxon>
        <taxon>Fabaceae</taxon>
        <taxon>Papilionoideae</taxon>
        <taxon>50 kb inversion clade</taxon>
        <taxon>NPAAA clade</taxon>
        <taxon>indigoferoid/millettioid clade</taxon>
        <taxon>Phaseoleae</taxon>
        <taxon>Canavalia</taxon>
    </lineage>
</organism>
<dbReference type="Proteomes" id="UP001367508">
    <property type="component" value="Unassembled WGS sequence"/>
</dbReference>
<accession>A0AAN9N0B0</accession>
<gene>
    <name evidence="1" type="ORF">VNO77_02910</name>
</gene>
<evidence type="ECO:0000313" key="2">
    <source>
        <dbReference type="Proteomes" id="UP001367508"/>
    </source>
</evidence>
<keyword evidence="2" id="KW-1185">Reference proteome</keyword>
<reference evidence="1 2" key="1">
    <citation type="submission" date="2024-01" db="EMBL/GenBank/DDBJ databases">
        <title>The genomes of 5 underutilized Papilionoideae crops provide insights into root nodulation and disease resistanc.</title>
        <authorList>
            <person name="Jiang F."/>
        </authorList>
    </citation>
    <scope>NUCLEOTIDE SEQUENCE [LARGE SCALE GENOMIC DNA]</scope>
    <source>
        <strain evidence="1">LVBAO_FW01</strain>
        <tissue evidence="1">Leaves</tissue>
    </source>
</reference>
<evidence type="ECO:0000313" key="1">
    <source>
        <dbReference type="EMBL" id="KAK7360893.1"/>
    </source>
</evidence>
<sequence length="77" mass="8729">MEQRVRRCCFGGLCCFGELDSTNLTSRLSDCDFVVIASVHGLIWGLFVKNLKAYVFVWFNYNVHLKETGLCHSLGLP</sequence>
<name>A0AAN9N0B0_CANGL</name>
<protein>
    <submittedName>
        <fullName evidence="1">Uncharacterized protein</fullName>
    </submittedName>
</protein>